<protein>
    <submittedName>
        <fullName evidence="2">Uncharacterized protein</fullName>
    </submittedName>
</protein>
<dbReference type="Proteomes" id="UP000314294">
    <property type="component" value="Unassembled WGS sequence"/>
</dbReference>
<gene>
    <name evidence="2" type="ORF">EYF80_038356</name>
</gene>
<feature type="region of interest" description="Disordered" evidence="1">
    <location>
        <begin position="46"/>
        <end position="73"/>
    </location>
</feature>
<reference evidence="2 3" key="1">
    <citation type="submission" date="2019-03" db="EMBL/GenBank/DDBJ databases">
        <title>First draft genome of Liparis tanakae, snailfish: a comprehensive survey of snailfish specific genes.</title>
        <authorList>
            <person name="Kim W."/>
            <person name="Song I."/>
            <person name="Jeong J.-H."/>
            <person name="Kim D."/>
            <person name="Kim S."/>
            <person name="Ryu S."/>
            <person name="Song J.Y."/>
            <person name="Lee S.K."/>
        </authorList>
    </citation>
    <scope>NUCLEOTIDE SEQUENCE [LARGE SCALE GENOMIC DNA]</scope>
    <source>
        <tissue evidence="2">Muscle</tissue>
    </source>
</reference>
<evidence type="ECO:0000313" key="3">
    <source>
        <dbReference type="Proteomes" id="UP000314294"/>
    </source>
</evidence>
<comment type="caution">
    <text evidence="2">The sequence shown here is derived from an EMBL/GenBank/DDBJ whole genome shotgun (WGS) entry which is preliminary data.</text>
</comment>
<name>A0A4Z2GFF9_9TELE</name>
<dbReference type="EMBL" id="SRLO01000582">
    <property type="protein sequence ID" value="TNN51444.1"/>
    <property type="molecule type" value="Genomic_DNA"/>
</dbReference>
<evidence type="ECO:0000313" key="2">
    <source>
        <dbReference type="EMBL" id="TNN51444.1"/>
    </source>
</evidence>
<proteinExistence type="predicted"/>
<dbReference type="AlphaFoldDB" id="A0A4Z2GFF9"/>
<organism evidence="2 3">
    <name type="scientific">Liparis tanakae</name>
    <name type="common">Tanaka's snailfish</name>
    <dbReference type="NCBI Taxonomy" id="230148"/>
    <lineage>
        <taxon>Eukaryota</taxon>
        <taxon>Metazoa</taxon>
        <taxon>Chordata</taxon>
        <taxon>Craniata</taxon>
        <taxon>Vertebrata</taxon>
        <taxon>Euteleostomi</taxon>
        <taxon>Actinopterygii</taxon>
        <taxon>Neopterygii</taxon>
        <taxon>Teleostei</taxon>
        <taxon>Neoteleostei</taxon>
        <taxon>Acanthomorphata</taxon>
        <taxon>Eupercaria</taxon>
        <taxon>Perciformes</taxon>
        <taxon>Cottioidei</taxon>
        <taxon>Cottales</taxon>
        <taxon>Liparidae</taxon>
        <taxon>Liparis</taxon>
    </lineage>
</organism>
<keyword evidence="3" id="KW-1185">Reference proteome</keyword>
<evidence type="ECO:0000256" key="1">
    <source>
        <dbReference type="SAM" id="MobiDB-lite"/>
    </source>
</evidence>
<accession>A0A4Z2GFF9</accession>
<sequence length="73" mass="7667">MANAVAYTLHLDPAGVLLSSAVCPVTRGPDRQPPNRLPLRFEALSAKETSSGMKSGCAIPRGSHPPAEQEESP</sequence>